<gene>
    <name evidence="2" type="ORF">C823_03199</name>
</gene>
<dbReference type="SUPFAM" id="SSF52980">
    <property type="entry name" value="Restriction endonuclease-like"/>
    <property type="match status" value="1"/>
</dbReference>
<dbReference type="Gene3D" id="3.90.1570.10">
    <property type="entry name" value="tt1808, chain A"/>
    <property type="match status" value="1"/>
</dbReference>
<dbReference type="HOGENOM" id="CLU_076312_0_2_9"/>
<evidence type="ECO:0000259" key="1">
    <source>
        <dbReference type="Pfam" id="PF05685"/>
    </source>
</evidence>
<evidence type="ECO:0000313" key="2">
    <source>
        <dbReference type="EMBL" id="EMZ24514.1"/>
    </source>
</evidence>
<dbReference type="PANTHER" id="PTHR36558">
    <property type="entry name" value="GLR1098 PROTEIN"/>
    <property type="match status" value="1"/>
</dbReference>
<feature type="domain" description="Putative restriction endonuclease" evidence="1">
    <location>
        <begin position="7"/>
        <end position="143"/>
    </location>
</feature>
<dbReference type="InterPro" id="IPR011335">
    <property type="entry name" value="Restrct_endonuc-II-like"/>
</dbReference>
<name>N2AJD7_9FIRM</name>
<dbReference type="OrthoDB" id="9808428at2"/>
<comment type="caution">
    <text evidence="2">The sequence shown here is derived from an EMBL/GenBank/DDBJ whole genome shotgun (WGS) entry which is preliminary data.</text>
</comment>
<dbReference type="CDD" id="cd06260">
    <property type="entry name" value="DUF820-like"/>
    <property type="match status" value="1"/>
</dbReference>
<proteinExistence type="predicted"/>
<dbReference type="STRING" id="1235802.C823_03199"/>
<dbReference type="Pfam" id="PF05685">
    <property type="entry name" value="Uma2"/>
    <property type="match status" value="1"/>
</dbReference>
<dbReference type="EMBL" id="AQFT01000096">
    <property type="protein sequence ID" value="EMZ24514.1"/>
    <property type="molecule type" value="Genomic_DNA"/>
</dbReference>
<accession>N2AJD7</accession>
<dbReference type="PATRIC" id="fig|1235802.3.peg.3384"/>
<protein>
    <recommendedName>
        <fullName evidence="1">Putative restriction endonuclease domain-containing protein</fullName>
    </recommendedName>
</protein>
<dbReference type="Proteomes" id="UP000012589">
    <property type="component" value="Unassembled WGS sequence"/>
</dbReference>
<dbReference type="InterPro" id="IPR008538">
    <property type="entry name" value="Uma2"/>
</dbReference>
<dbReference type="eggNOG" id="COG4636">
    <property type="taxonomic scope" value="Bacteria"/>
</dbReference>
<dbReference type="PANTHER" id="PTHR36558:SF1">
    <property type="entry name" value="RESTRICTION ENDONUCLEASE DOMAIN-CONTAINING PROTEIN-RELATED"/>
    <property type="match status" value="1"/>
</dbReference>
<keyword evidence="3" id="KW-1185">Reference proteome</keyword>
<dbReference type="InterPro" id="IPR012296">
    <property type="entry name" value="Nuclease_put_TT1808"/>
</dbReference>
<reference evidence="2 3" key="1">
    <citation type="journal article" date="2014" name="Genome Announc.">
        <title>Draft genome sequences of the altered schaedler flora, a defined bacterial community from gnotobiotic mice.</title>
        <authorList>
            <person name="Wannemuehler M.J."/>
            <person name="Overstreet A.M."/>
            <person name="Ward D.V."/>
            <person name="Phillips G.J."/>
        </authorList>
    </citation>
    <scope>NUCLEOTIDE SEQUENCE [LARGE SCALE GENOMIC DNA]</scope>
    <source>
        <strain evidence="2 3">ASF492</strain>
    </source>
</reference>
<sequence>MGLAETERKKEEKINGCFYNMSPAPDFRHGIVNSNIHTNIKNGLRGSVCLVSIENLDFKYHSDESDDYVCPDIMVICDRKHLKSGTYDGVPRLIVETLSPSTAKKDKTVKKDIYEKAGVEEYWIVSPQGVIDIYYLKKGSYELEYSYMLQTDKQDADYNADEEICLRAFPHIKMTLGDIFEGVYEE</sequence>
<evidence type="ECO:0000313" key="3">
    <source>
        <dbReference type="Proteomes" id="UP000012589"/>
    </source>
</evidence>
<dbReference type="AlphaFoldDB" id="N2AJD7"/>
<organism evidence="2 3">
    <name type="scientific">Eubacterium plexicaudatum ASF492</name>
    <dbReference type="NCBI Taxonomy" id="1235802"/>
    <lineage>
        <taxon>Bacteria</taxon>
        <taxon>Bacillati</taxon>
        <taxon>Bacillota</taxon>
        <taxon>Clostridia</taxon>
        <taxon>Eubacteriales</taxon>
        <taxon>Eubacteriaceae</taxon>
        <taxon>Eubacterium</taxon>
    </lineage>
</organism>